<dbReference type="KEGG" id="cbr:CBG_18658"/>
<dbReference type="EMBL" id="HE601466">
    <property type="protein sequence ID" value="CAP36068.1"/>
    <property type="molecule type" value="Genomic_DNA"/>
</dbReference>
<dbReference type="Proteomes" id="UP000008549">
    <property type="component" value="Unassembled WGS sequence"/>
</dbReference>
<keyword evidence="3" id="KW-1185">Reference proteome</keyword>
<organism evidence="2 3">
    <name type="scientific">Caenorhabditis briggsae</name>
    <dbReference type="NCBI Taxonomy" id="6238"/>
    <lineage>
        <taxon>Eukaryota</taxon>
        <taxon>Metazoa</taxon>
        <taxon>Ecdysozoa</taxon>
        <taxon>Nematoda</taxon>
        <taxon>Chromadorea</taxon>
        <taxon>Rhabditida</taxon>
        <taxon>Rhabditina</taxon>
        <taxon>Rhabditomorpha</taxon>
        <taxon>Rhabditoidea</taxon>
        <taxon>Rhabditidae</taxon>
        <taxon>Peloderinae</taxon>
        <taxon>Caenorhabditis</taxon>
    </lineage>
</organism>
<sequence>MDMPHIVMTKIMGNVGFLAILNLRKTCKTFRNFIDDVKPINDLKELRITLGHFYVKVEVFLDKNGYDADRCSFVSSYQQAPDDNTARGSRTREYPLHILPHYPFDHASTFSQRFKTYIQNTREKQENIFFRFQNLQAFLTNPYFKRWQLQYEDSEGDDMIHNILGRIPHEEQEKWFYGIPNSTEVLCIQSVYQTVWTVSFTRINLVDVPENAWVHWE</sequence>
<dbReference type="GeneID" id="8580439"/>
<dbReference type="AlphaFoldDB" id="A8XTU2"/>
<dbReference type="RefSeq" id="XP_002638442.1">
    <property type="nucleotide sequence ID" value="XM_002638396.1"/>
</dbReference>
<evidence type="ECO:0000313" key="3">
    <source>
        <dbReference type="Proteomes" id="UP000008549"/>
    </source>
</evidence>
<name>A8XTU2_CAEBR</name>
<dbReference type="PANTHER" id="PTHR23015:SF4">
    <property type="entry name" value="DUF38 DOMAIN-CONTAINING PROTEIN-RELATED"/>
    <property type="match status" value="1"/>
</dbReference>
<evidence type="ECO:0000259" key="1">
    <source>
        <dbReference type="PROSITE" id="PS50181"/>
    </source>
</evidence>
<dbReference type="CTD" id="8580439"/>
<dbReference type="HOGENOM" id="CLU_1367370_0_0_1"/>
<dbReference type="PANTHER" id="PTHR23015">
    <property type="entry name" value="UNCHARACTERIZED C.ELEGANS PROTEIN"/>
    <property type="match status" value="1"/>
</dbReference>
<reference evidence="2 3" key="1">
    <citation type="journal article" date="2003" name="PLoS Biol.">
        <title>The genome sequence of Caenorhabditis briggsae: a platform for comparative genomics.</title>
        <authorList>
            <person name="Stein L.D."/>
            <person name="Bao Z."/>
            <person name="Blasiar D."/>
            <person name="Blumenthal T."/>
            <person name="Brent M.R."/>
            <person name="Chen N."/>
            <person name="Chinwalla A."/>
            <person name="Clarke L."/>
            <person name="Clee C."/>
            <person name="Coghlan A."/>
            <person name="Coulson A."/>
            <person name="D'Eustachio P."/>
            <person name="Fitch D.H."/>
            <person name="Fulton L.A."/>
            <person name="Fulton R.E."/>
            <person name="Griffiths-Jones S."/>
            <person name="Harris T.W."/>
            <person name="Hillier L.W."/>
            <person name="Kamath R."/>
            <person name="Kuwabara P.E."/>
            <person name="Mardis E.R."/>
            <person name="Marra M.A."/>
            <person name="Miner T.L."/>
            <person name="Minx P."/>
            <person name="Mullikin J.C."/>
            <person name="Plumb R.W."/>
            <person name="Rogers J."/>
            <person name="Schein J.E."/>
            <person name="Sohrmann M."/>
            <person name="Spieth J."/>
            <person name="Stajich J.E."/>
            <person name="Wei C."/>
            <person name="Willey D."/>
            <person name="Wilson R.K."/>
            <person name="Durbin R."/>
            <person name="Waterston R.H."/>
        </authorList>
    </citation>
    <scope>NUCLEOTIDE SEQUENCE [LARGE SCALE GENOMIC DNA]</scope>
    <source>
        <strain evidence="2 3">AF16</strain>
    </source>
</reference>
<reference evidence="2 3" key="2">
    <citation type="journal article" date="2011" name="PLoS Genet.">
        <title>Caenorhabditis briggsae recombinant inbred line genotypes reveal inter-strain incompatibility and the evolution of recombination.</title>
        <authorList>
            <person name="Ross J.A."/>
            <person name="Koboldt D.C."/>
            <person name="Staisch J.E."/>
            <person name="Chamberlin H.M."/>
            <person name="Gupta B.P."/>
            <person name="Miller R.D."/>
            <person name="Baird S.E."/>
            <person name="Haag E.S."/>
        </authorList>
    </citation>
    <scope>NUCLEOTIDE SEQUENCE [LARGE SCALE GENOMIC DNA]</scope>
    <source>
        <strain evidence="2 3">AF16</strain>
    </source>
</reference>
<accession>A8XTU2</accession>
<dbReference type="InParanoid" id="A8XTU2"/>
<dbReference type="Pfam" id="PF00646">
    <property type="entry name" value="F-box"/>
    <property type="match status" value="1"/>
</dbReference>
<evidence type="ECO:0000313" key="2">
    <source>
        <dbReference type="EMBL" id="CAP36068.1"/>
    </source>
</evidence>
<dbReference type="SMART" id="SM00256">
    <property type="entry name" value="FBOX"/>
    <property type="match status" value="1"/>
</dbReference>
<dbReference type="CDD" id="cd22150">
    <property type="entry name" value="F-box_CeFBXA-like"/>
    <property type="match status" value="1"/>
</dbReference>
<dbReference type="WormBase" id="CBG18658">
    <property type="protein sequence ID" value="CBP10951"/>
    <property type="gene ID" value="WBGene00038038"/>
</dbReference>
<feature type="domain" description="F-box" evidence="1">
    <location>
        <begin position="1"/>
        <end position="46"/>
    </location>
</feature>
<dbReference type="InterPro" id="IPR001810">
    <property type="entry name" value="F-box_dom"/>
</dbReference>
<dbReference type="InterPro" id="IPR040161">
    <property type="entry name" value="FB224"/>
</dbReference>
<gene>
    <name evidence="2 4" type="ORF">CBG18658</name>
    <name evidence="2" type="ORF">CBG_18658</name>
</gene>
<proteinExistence type="predicted"/>
<dbReference type="PROSITE" id="PS50181">
    <property type="entry name" value="FBOX"/>
    <property type="match status" value="1"/>
</dbReference>
<evidence type="ECO:0000313" key="4">
    <source>
        <dbReference type="WormBase" id="CBG18658"/>
    </source>
</evidence>
<protein>
    <submittedName>
        <fullName evidence="2">Protein CBG18658</fullName>
    </submittedName>
</protein>